<evidence type="ECO:0000259" key="8">
    <source>
        <dbReference type="Pfam" id="PF00056"/>
    </source>
</evidence>
<feature type="binding site" evidence="6">
    <location>
        <begin position="11"/>
        <end position="17"/>
    </location>
    <ligand>
        <name>NAD(+)</name>
        <dbReference type="ChEBI" id="CHEBI:57540"/>
    </ligand>
</feature>
<keyword evidence="3 7" id="KW-0560">Oxidoreductase</keyword>
<dbReference type="AlphaFoldDB" id="A0A8U0WPA5"/>
<feature type="binding site" evidence="6">
    <location>
        <begin position="128"/>
        <end position="130"/>
    </location>
    <ligand>
        <name>NAD(+)</name>
        <dbReference type="ChEBI" id="CHEBI:57540"/>
    </ligand>
</feature>
<dbReference type="Gene3D" id="3.40.50.720">
    <property type="entry name" value="NAD(P)-binding Rossmann-like Domain"/>
    <property type="match status" value="1"/>
</dbReference>
<proteinExistence type="evidence at transcript level"/>
<dbReference type="PIRSF" id="PIRSF000102">
    <property type="entry name" value="Lac_mal_DH"/>
    <property type="match status" value="1"/>
</dbReference>
<evidence type="ECO:0000256" key="7">
    <source>
        <dbReference type="RuleBase" id="RU003369"/>
    </source>
</evidence>
<evidence type="ECO:0000256" key="4">
    <source>
        <dbReference type="ARBA" id="ARBA00023027"/>
    </source>
</evidence>
<dbReference type="FunFam" id="3.40.50.720:FF:000010">
    <property type="entry name" value="Malate dehydrogenase"/>
    <property type="match status" value="1"/>
</dbReference>
<dbReference type="InterPro" id="IPR001557">
    <property type="entry name" value="L-lactate/malate_DH"/>
</dbReference>
<evidence type="ECO:0000256" key="5">
    <source>
        <dbReference type="PIRSR" id="PIRSR000102-1"/>
    </source>
</evidence>
<dbReference type="InterPro" id="IPR022383">
    <property type="entry name" value="Lactate/malate_DH_C"/>
</dbReference>
<dbReference type="FunFam" id="3.90.110.10:FF:000002">
    <property type="entry name" value="Malate dehydrogenase"/>
    <property type="match status" value="1"/>
</dbReference>
<dbReference type="Pfam" id="PF02866">
    <property type="entry name" value="Ldh_1_C"/>
    <property type="match status" value="1"/>
</dbReference>
<dbReference type="NCBIfam" id="NF003916">
    <property type="entry name" value="PRK05442.1"/>
    <property type="match status" value="1"/>
</dbReference>
<accession>A0A8U0WPA5</accession>
<feature type="domain" description="Lactate/malate dehydrogenase N-terminal" evidence="8">
    <location>
        <begin position="6"/>
        <end position="151"/>
    </location>
</feature>
<dbReference type="InterPro" id="IPR001236">
    <property type="entry name" value="Lactate/malate_DH_N"/>
</dbReference>
<protein>
    <recommendedName>
        <fullName evidence="2">malate dehydrogenase</fullName>
        <ecNumber evidence="2">1.1.1.37</ecNumber>
    </recommendedName>
</protein>
<evidence type="ECO:0000256" key="6">
    <source>
        <dbReference type="PIRSR" id="PIRSR000102-3"/>
    </source>
</evidence>
<evidence type="ECO:0000256" key="2">
    <source>
        <dbReference type="ARBA" id="ARBA00012995"/>
    </source>
</evidence>
<dbReference type="NCBIfam" id="TIGR01759">
    <property type="entry name" value="MalateDH-SF1"/>
    <property type="match status" value="1"/>
</dbReference>
<dbReference type="VEuPathDB" id="TrichDB:TVAGG3_0654320"/>
<dbReference type="Pfam" id="PF00056">
    <property type="entry name" value="Ldh_1_N"/>
    <property type="match status" value="1"/>
</dbReference>
<feature type="active site" description="Proton acceptor" evidence="5">
    <location>
        <position position="186"/>
    </location>
</feature>
<dbReference type="SUPFAM" id="SSF51735">
    <property type="entry name" value="NAD(P)-binding Rossmann-fold domains"/>
    <property type="match status" value="1"/>
</dbReference>
<evidence type="ECO:0000256" key="1">
    <source>
        <dbReference type="ARBA" id="ARBA00009613"/>
    </source>
</evidence>
<gene>
    <name evidence="10" type="primary">MDH</name>
</gene>
<dbReference type="InterPro" id="IPR010945">
    <property type="entry name" value="Malate_DH_type2"/>
</dbReference>
<dbReference type="CDD" id="cd00704">
    <property type="entry name" value="MDH"/>
    <property type="match status" value="1"/>
</dbReference>
<dbReference type="EC" id="1.1.1.37" evidence="2"/>
<keyword evidence="4 6" id="KW-0520">NAD</keyword>
<dbReference type="PANTHER" id="PTHR23382">
    <property type="entry name" value="MALATE DEHYDROGENASE"/>
    <property type="match status" value="1"/>
</dbReference>
<feature type="binding site" evidence="6">
    <location>
        <position position="104"/>
    </location>
    <ligand>
        <name>NAD(+)</name>
        <dbReference type="ChEBI" id="CHEBI:57540"/>
    </ligand>
</feature>
<dbReference type="Gene3D" id="3.90.110.10">
    <property type="entry name" value="Lactate dehydrogenase/glycoside hydrolase, family 4, C-terminal"/>
    <property type="match status" value="1"/>
</dbReference>
<dbReference type="InterPro" id="IPR036291">
    <property type="entry name" value="NAD(P)-bd_dom_sf"/>
</dbReference>
<dbReference type="SUPFAM" id="SSF56327">
    <property type="entry name" value="LDH C-terminal domain-like"/>
    <property type="match status" value="1"/>
</dbReference>
<evidence type="ECO:0000259" key="9">
    <source>
        <dbReference type="Pfam" id="PF02866"/>
    </source>
</evidence>
<dbReference type="InterPro" id="IPR015955">
    <property type="entry name" value="Lactate_DH/Glyco_Ohase_4_C"/>
</dbReference>
<dbReference type="EMBL" id="GQ202975">
    <property type="protein sequence ID" value="ACT20897.1"/>
    <property type="molecule type" value="mRNA"/>
</dbReference>
<dbReference type="GO" id="GO:0030060">
    <property type="term" value="F:L-malate dehydrogenase (NAD+) activity"/>
    <property type="evidence" value="ECO:0007669"/>
    <property type="project" value="UniProtKB-EC"/>
</dbReference>
<feature type="binding site" evidence="6">
    <location>
        <position position="41"/>
    </location>
    <ligand>
        <name>NAD(+)</name>
        <dbReference type="ChEBI" id="CHEBI:57540"/>
    </ligand>
</feature>
<dbReference type="NCBIfam" id="TIGR01756">
    <property type="entry name" value="LDH_protist"/>
    <property type="match status" value="1"/>
</dbReference>
<name>A0A8U0WPA5_TRIVA</name>
<dbReference type="GO" id="GO:0006108">
    <property type="term" value="P:malate metabolic process"/>
    <property type="evidence" value="ECO:0007669"/>
    <property type="project" value="InterPro"/>
</dbReference>
<feature type="domain" description="Lactate/malate dehydrogenase C-terminal" evidence="9">
    <location>
        <begin position="157"/>
        <end position="326"/>
    </location>
</feature>
<sequence length="334" mass="37066">MSEAAHVLITGAAGQIGYILSHWIASGELYGERKVYLHLFDIPPAINRLTALTMELEDCAFPRLAGFVATTEPEQAFKDIDCAFLVASMPLKPGQVRADLISSNSVIFKNTGEYLSKWAKPTVKVLVIGNPDNTNCEIAMLHAKNLKPENFSSLSLLDHNRAYYEIASKLGVSINDIHDIIVWGNHGESMVSDLTQATFTKDGKTQKVVDVLDKEYVFDAFFKKIGHRVWDILEHRGFTSAASPTKAAIQHMKAWLFGTAPGEVLSMGIPVPEGNPYGIKPGVVFSFPCSVDKEGHVHVVDGFKINDWLKEKLEFTEEDLFHEKEIALQHLAKQ</sequence>
<comment type="similarity">
    <text evidence="1">Belongs to the LDH/MDH superfamily. MDH type 2 family.</text>
</comment>
<dbReference type="InterPro" id="IPR011272">
    <property type="entry name" value="Lactate_DH_protist"/>
</dbReference>
<dbReference type="SMR" id="A0A8U0WPA5"/>
<evidence type="ECO:0000313" key="10">
    <source>
        <dbReference type="EMBL" id="ACT20897.1"/>
    </source>
</evidence>
<reference evidence="10" key="1">
    <citation type="submission" date="2009-05" db="EMBL/GenBank/DDBJ databases">
        <title>Identification of protist microRNA targets by comparative proteomics and transcriptomics.</title>
        <authorList>
            <person name="Tang P."/>
            <person name="Lin W.-C."/>
        </authorList>
    </citation>
    <scope>NUCLEOTIDE SEQUENCE</scope>
    <source>
        <strain evidence="10">ATCC 30236</strain>
    </source>
</reference>
<organism evidence="10">
    <name type="scientific">Trichomonas vaginalis</name>
    <dbReference type="NCBI Taxonomy" id="5722"/>
    <lineage>
        <taxon>Eukaryota</taxon>
        <taxon>Metamonada</taxon>
        <taxon>Parabasalia</taxon>
        <taxon>Trichomonadida</taxon>
        <taxon>Trichomonadidae</taxon>
        <taxon>Trichomonas</taxon>
    </lineage>
</organism>
<evidence type="ECO:0000256" key="3">
    <source>
        <dbReference type="ARBA" id="ARBA00023002"/>
    </source>
</evidence>